<evidence type="ECO:0000313" key="2">
    <source>
        <dbReference type="EMBL" id="PYE17990.1"/>
    </source>
</evidence>
<name>A0A318RJG6_WILLI</name>
<sequence length="49" mass="5192">MTFPHENEEPVGETAEKDEEKDVYEAAQEGAGGERDHAVGGSEGTTDGQ</sequence>
<organism evidence="2 3">
    <name type="scientific">Williamsia limnetica</name>
    <dbReference type="NCBI Taxonomy" id="882452"/>
    <lineage>
        <taxon>Bacteria</taxon>
        <taxon>Bacillati</taxon>
        <taxon>Actinomycetota</taxon>
        <taxon>Actinomycetes</taxon>
        <taxon>Mycobacteriales</taxon>
        <taxon>Nocardiaceae</taxon>
        <taxon>Williamsia</taxon>
    </lineage>
</organism>
<dbReference type="EMBL" id="QJSP01000005">
    <property type="protein sequence ID" value="PYE17990.1"/>
    <property type="molecule type" value="Genomic_DNA"/>
</dbReference>
<feature type="compositionally biased region" description="Basic and acidic residues" evidence="1">
    <location>
        <begin position="1"/>
        <end position="24"/>
    </location>
</feature>
<feature type="region of interest" description="Disordered" evidence="1">
    <location>
        <begin position="1"/>
        <end position="49"/>
    </location>
</feature>
<evidence type="ECO:0000313" key="3">
    <source>
        <dbReference type="Proteomes" id="UP000247591"/>
    </source>
</evidence>
<keyword evidence="3" id="KW-1185">Reference proteome</keyword>
<protein>
    <submittedName>
        <fullName evidence="2">Uncharacterized protein</fullName>
    </submittedName>
</protein>
<dbReference type="AlphaFoldDB" id="A0A318RJG6"/>
<proteinExistence type="predicted"/>
<dbReference type="Proteomes" id="UP000247591">
    <property type="component" value="Unassembled WGS sequence"/>
</dbReference>
<dbReference type="RefSeq" id="WP_168176696.1">
    <property type="nucleotide sequence ID" value="NZ_QJSP01000005.1"/>
</dbReference>
<gene>
    <name evidence="2" type="ORF">DFR67_105135</name>
</gene>
<evidence type="ECO:0000256" key="1">
    <source>
        <dbReference type="SAM" id="MobiDB-lite"/>
    </source>
</evidence>
<accession>A0A318RJG6</accession>
<comment type="caution">
    <text evidence="2">The sequence shown here is derived from an EMBL/GenBank/DDBJ whole genome shotgun (WGS) entry which is preliminary data.</text>
</comment>
<reference evidence="2 3" key="1">
    <citation type="submission" date="2018-06" db="EMBL/GenBank/DDBJ databases">
        <title>Genomic Encyclopedia of Type Strains, Phase IV (KMG-IV): sequencing the most valuable type-strain genomes for metagenomic binning, comparative biology and taxonomic classification.</title>
        <authorList>
            <person name="Goeker M."/>
        </authorList>
    </citation>
    <scope>NUCLEOTIDE SEQUENCE [LARGE SCALE GENOMIC DNA]</scope>
    <source>
        <strain evidence="2 3">DSM 45521</strain>
    </source>
</reference>